<dbReference type="EMBL" id="JACHJP010000001">
    <property type="protein sequence ID" value="MBB4913565.1"/>
    <property type="molecule type" value="Genomic_DNA"/>
</dbReference>
<dbReference type="RefSeq" id="WP_184712325.1">
    <property type="nucleotide sequence ID" value="NZ_JACHJP010000001.1"/>
</dbReference>
<organism evidence="2 3">
    <name type="scientific">Streptosporangium saharense</name>
    <dbReference type="NCBI Taxonomy" id="1706840"/>
    <lineage>
        <taxon>Bacteria</taxon>
        <taxon>Bacillati</taxon>
        <taxon>Actinomycetota</taxon>
        <taxon>Actinomycetes</taxon>
        <taxon>Streptosporangiales</taxon>
        <taxon>Streptosporangiaceae</taxon>
        <taxon>Streptosporangium</taxon>
    </lineage>
</organism>
<evidence type="ECO:0000313" key="2">
    <source>
        <dbReference type="EMBL" id="MBB4913565.1"/>
    </source>
</evidence>
<gene>
    <name evidence="2" type="ORF">FHS44_000637</name>
</gene>
<evidence type="ECO:0000313" key="3">
    <source>
        <dbReference type="Proteomes" id="UP000552644"/>
    </source>
</evidence>
<protein>
    <submittedName>
        <fullName evidence="2">Uncharacterized protein</fullName>
    </submittedName>
</protein>
<evidence type="ECO:0000256" key="1">
    <source>
        <dbReference type="SAM" id="SignalP"/>
    </source>
</evidence>
<dbReference type="AlphaFoldDB" id="A0A7W7QH90"/>
<reference evidence="2 3" key="1">
    <citation type="submission" date="2020-08" db="EMBL/GenBank/DDBJ databases">
        <title>Genomic Encyclopedia of Type Strains, Phase III (KMG-III): the genomes of soil and plant-associated and newly described type strains.</title>
        <authorList>
            <person name="Whitman W."/>
        </authorList>
    </citation>
    <scope>NUCLEOTIDE SEQUENCE [LARGE SCALE GENOMIC DNA]</scope>
    <source>
        <strain evidence="2 3">CECT 8840</strain>
    </source>
</reference>
<comment type="caution">
    <text evidence="2">The sequence shown here is derived from an EMBL/GenBank/DDBJ whole genome shotgun (WGS) entry which is preliminary data.</text>
</comment>
<keyword evidence="3" id="KW-1185">Reference proteome</keyword>
<feature type="signal peptide" evidence="1">
    <location>
        <begin position="1"/>
        <end position="26"/>
    </location>
</feature>
<sequence>MKPIGLILGAAVVLAVPLLGMPAAHADGSFDCWFGQRQQEQDGYALDAWSCSGTGYVDFTVTVRSGAAAGTYHCGRGFPWNGTLGAHSCSMTESGAKRTP</sequence>
<proteinExistence type="predicted"/>
<feature type="chain" id="PRO_5030894049" evidence="1">
    <location>
        <begin position="27"/>
        <end position="100"/>
    </location>
</feature>
<accession>A0A7W7QH90</accession>
<keyword evidence="1" id="KW-0732">Signal</keyword>
<name>A0A7W7QH90_9ACTN</name>
<dbReference type="Proteomes" id="UP000552644">
    <property type="component" value="Unassembled WGS sequence"/>
</dbReference>